<comment type="caution">
    <text evidence="2">The sequence shown here is derived from an EMBL/GenBank/DDBJ whole genome shotgun (WGS) entry which is preliminary data.</text>
</comment>
<evidence type="ECO:0000313" key="2">
    <source>
        <dbReference type="EMBL" id="NJR77956.1"/>
    </source>
</evidence>
<keyword evidence="3" id="KW-1185">Reference proteome</keyword>
<protein>
    <submittedName>
        <fullName evidence="2">Glycosyltransferase family 4 protein</fullName>
    </submittedName>
</protein>
<dbReference type="CDD" id="cd03801">
    <property type="entry name" value="GT4_PimA-like"/>
    <property type="match status" value="1"/>
</dbReference>
<dbReference type="RefSeq" id="WP_168133452.1">
    <property type="nucleotide sequence ID" value="NZ_JAAVJH010000002.1"/>
</dbReference>
<name>A0ABX1CL96_9SPHN</name>
<proteinExistence type="predicted"/>
<gene>
    <name evidence="2" type="ORF">HBH26_04905</name>
</gene>
<dbReference type="Pfam" id="PF00534">
    <property type="entry name" value="Glycos_transf_1"/>
    <property type="match status" value="1"/>
</dbReference>
<dbReference type="SUPFAM" id="SSF53756">
    <property type="entry name" value="UDP-Glycosyltransferase/glycogen phosphorylase"/>
    <property type="match status" value="1"/>
</dbReference>
<reference evidence="2 3" key="1">
    <citation type="submission" date="2020-03" db="EMBL/GenBank/DDBJ databases">
        <authorList>
            <person name="Wang L."/>
            <person name="He N."/>
            <person name="Li Y."/>
            <person name="Fang Y."/>
            <person name="Zhang F."/>
        </authorList>
    </citation>
    <scope>NUCLEOTIDE SEQUENCE [LARGE SCALE GENOMIC DNA]</scope>
    <source>
        <strain evidence="2 3">36D10-4-7</strain>
    </source>
</reference>
<organism evidence="2 3">
    <name type="scientific">Sphingomonas corticis</name>
    <dbReference type="NCBI Taxonomy" id="2722791"/>
    <lineage>
        <taxon>Bacteria</taxon>
        <taxon>Pseudomonadati</taxon>
        <taxon>Pseudomonadota</taxon>
        <taxon>Alphaproteobacteria</taxon>
        <taxon>Sphingomonadales</taxon>
        <taxon>Sphingomonadaceae</taxon>
        <taxon>Sphingomonas</taxon>
    </lineage>
</organism>
<dbReference type="Gene3D" id="3.40.50.2000">
    <property type="entry name" value="Glycogen Phosphorylase B"/>
    <property type="match status" value="2"/>
</dbReference>
<dbReference type="EMBL" id="JAAVJH010000002">
    <property type="protein sequence ID" value="NJR77956.1"/>
    <property type="molecule type" value="Genomic_DNA"/>
</dbReference>
<evidence type="ECO:0000313" key="3">
    <source>
        <dbReference type="Proteomes" id="UP000732399"/>
    </source>
</evidence>
<dbReference type="Proteomes" id="UP000732399">
    <property type="component" value="Unassembled WGS sequence"/>
</dbReference>
<dbReference type="PANTHER" id="PTHR12526">
    <property type="entry name" value="GLYCOSYLTRANSFERASE"/>
    <property type="match status" value="1"/>
</dbReference>
<dbReference type="PANTHER" id="PTHR12526:SF636">
    <property type="entry name" value="BLL3647 PROTEIN"/>
    <property type="match status" value="1"/>
</dbReference>
<sequence length="504" mass="54519">MGDPTHPVGRGAKADGAWPHFGAARRRYPADEEGPLAMSRPYDALQHRFDALPSAAPPRVLLVAENISARWSGETLVPWYYLRDLSAAGCVVHAICHARVRDDLRADLPADAFARVTFVEDASTQRLLFAIGRRLPYRVGDLVFNQLIHVVTQWRMRRQVRRLVREHGIDVVFQPAPIAPKAVSFLSGVGAPVVIGPMSGGMDLPPAFRFMEGPVVRAAIRCGRVGAALLHQVLPAKRRAAALIVANERTRAALPPRVHGAIHVMAESGVDVHRWEPRRYGDAPGDGPVRFVFCGRFVDWKGIGYLVDAFATLLASGVSARLDLVGDGELFDAIAARVDAAGIGDAVTLHGRLSVDQYADLLGRSDVFVTPSLRECGGMAMLEAMALSLPVVGVRWGGAAQYTDAASALLVSPASPAALVAGLADAMRRLAESYPLRRAMGEAARRRVVEGEMDWRERADRIATILRNVVAEHRRARAAHPVAAAAIRPVLSRRGGDHASFRPS</sequence>
<accession>A0ABX1CL96</accession>
<evidence type="ECO:0000259" key="1">
    <source>
        <dbReference type="Pfam" id="PF00534"/>
    </source>
</evidence>
<feature type="domain" description="Glycosyl transferase family 1" evidence="1">
    <location>
        <begin position="287"/>
        <end position="447"/>
    </location>
</feature>
<dbReference type="InterPro" id="IPR001296">
    <property type="entry name" value="Glyco_trans_1"/>
</dbReference>